<evidence type="ECO:0000256" key="3">
    <source>
        <dbReference type="ARBA" id="ARBA00022598"/>
    </source>
</evidence>
<dbReference type="Gene3D" id="3.30.300.30">
    <property type="match status" value="1"/>
</dbReference>
<dbReference type="GO" id="GO:0031177">
    <property type="term" value="F:phosphopantetheine binding"/>
    <property type="evidence" value="ECO:0007669"/>
    <property type="project" value="InterPro"/>
</dbReference>
<evidence type="ECO:0000313" key="6">
    <source>
        <dbReference type="Proteomes" id="UP001232148"/>
    </source>
</evidence>
<keyword evidence="2" id="KW-0597">Phosphoprotein</keyword>
<accession>A0AAD9HJQ9</accession>
<keyword evidence="6" id="KW-1185">Reference proteome</keyword>
<evidence type="ECO:0000259" key="4">
    <source>
        <dbReference type="PROSITE" id="PS50075"/>
    </source>
</evidence>
<dbReference type="PROSITE" id="PS00455">
    <property type="entry name" value="AMP_BINDING"/>
    <property type="match status" value="1"/>
</dbReference>
<dbReference type="Pfam" id="PF00550">
    <property type="entry name" value="PP-binding"/>
    <property type="match status" value="1"/>
</dbReference>
<proteinExistence type="predicted"/>
<dbReference type="GO" id="GO:0016874">
    <property type="term" value="F:ligase activity"/>
    <property type="evidence" value="ECO:0007669"/>
    <property type="project" value="UniProtKB-KW"/>
</dbReference>
<dbReference type="AlphaFoldDB" id="A0AAD9HJQ9"/>
<comment type="caution">
    <text evidence="5">The sequence shown here is derived from an EMBL/GenBank/DDBJ whole genome shotgun (WGS) entry which is preliminary data.</text>
</comment>
<dbReference type="SUPFAM" id="SSF47336">
    <property type="entry name" value="ACP-like"/>
    <property type="match status" value="1"/>
</dbReference>
<feature type="domain" description="Carrier" evidence="4">
    <location>
        <begin position="519"/>
        <end position="595"/>
    </location>
</feature>
<reference evidence="5" key="1">
    <citation type="submission" date="2021-06" db="EMBL/GenBank/DDBJ databases">
        <title>Comparative genomics, transcriptomics and evolutionary studies reveal genomic signatures of adaptation to plant cell wall in hemibiotrophic fungi.</title>
        <authorList>
            <consortium name="DOE Joint Genome Institute"/>
            <person name="Baroncelli R."/>
            <person name="Diaz J.F."/>
            <person name="Benocci T."/>
            <person name="Peng M."/>
            <person name="Battaglia E."/>
            <person name="Haridas S."/>
            <person name="Andreopoulos W."/>
            <person name="Labutti K."/>
            <person name="Pangilinan J."/>
            <person name="Floch G.L."/>
            <person name="Makela M.R."/>
            <person name="Henrissat B."/>
            <person name="Grigoriev I.V."/>
            <person name="Crouch J.A."/>
            <person name="De Vries R.P."/>
            <person name="Sukno S.A."/>
            <person name="Thon M.R."/>
        </authorList>
    </citation>
    <scope>NUCLEOTIDE SEQUENCE</scope>
    <source>
        <strain evidence="5">MAFF235873</strain>
    </source>
</reference>
<dbReference type="Gene3D" id="3.30.559.30">
    <property type="entry name" value="Nonribosomal peptide synthetase, condensation domain"/>
    <property type="match status" value="1"/>
</dbReference>
<dbReference type="InterPro" id="IPR009081">
    <property type="entry name" value="PP-bd_ACP"/>
</dbReference>
<evidence type="ECO:0000313" key="5">
    <source>
        <dbReference type="EMBL" id="KAK2030380.1"/>
    </source>
</evidence>
<dbReference type="InterPro" id="IPR042099">
    <property type="entry name" value="ANL_N_sf"/>
</dbReference>
<dbReference type="Gene3D" id="1.10.1200.10">
    <property type="entry name" value="ACP-like"/>
    <property type="match status" value="1"/>
</dbReference>
<dbReference type="Pfam" id="PF00668">
    <property type="entry name" value="Condensation"/>
    <property type="match status" value="1"/>
</dbReference>
<dbReference type="SUPFAM" id="SSF52777">
    <property type="entry name" value="CoA-dependent acyltransferases"/>
    <property type="match status" value="2"/>
</dbReference>
<dbReference type="InterPro" id="IPR036736">
    <property type="entry name" value="ACP-like_sf"/>
</dbReference>
<dbReference type="InterPro" id="IPR001242">
    <property type="entry name" value="Condensation_dom"/>
</dbReference>
<dbReference type="InterPro" id="IPR045851">
    <property type="entry name" value="AMP-bd_C_sf"/>
</dbReference>
<dbReference type="GO" id="GO:0044550">
    <property type="term" value="P:secondary metabolite biosynthetic process"/>
    <property type="evidence" value="ECO:0007669"/>
    <property type="project" value="TreeGrafter"/>
</dbReference>
<protein>
    <submittedName>
        <fullName evidence="5">Nonribosomal peptide synthetase 11</fullName>
    </submittedName>
</protein>
<organism evidence="5 6">
    <name type="scientific">Colletotrichum zoysiae</name>
    <dbReference type="NCBI Taxonomy" id="1216348"/>
    <lineage>
        <taxon>Eukaryota</taxon>
        <taxon>Fungi</taxon>
        <taxon>Dikarya</taxon>
        <taxon>Ascomycota</taxon>
        <taxon>Pezizomycotina</taxon>
        <taxon>Sordariomycetes</taxon>
        <taxon>Hypocreomycetidae</taxon>
        <taxon>Glomerellales</taxon>
        <taxon>Glomerellaceae</taxon>
        <taxon>Colletotrichum</taxon>
        <taxon>Colletotrichum graminicola species complex</taxon>
    </lineage>
</organism>
<dbReference type="GO" id="GO:0005737">
    <property type="term" value="C:cytoplasm"/>
    <property type="evidence" value="ECO:0007669"/>
    <property type="project" value="TreeGrafter"/>
</dbReference>
<dbReference type="PROSITE" id="PS50075">
    <property type="entry name" value="CARRIER"/>
    <property type="match status" value="1"/>
</dbReference>
<dbReference type="SUPFAM" id="SSF56801">
    <property type="entry name" value="Acetyl-CoA synthetase-like"/>
    <property type="match status" value="1"/>
</dbReference>
<dbReference type="SMART" id="SM00823">
    <property type="entry name" value="PKS_PP"/>
    <property type="match status" value="1"/>
</dbReference>
<dbReference type="InterPro" id="IPR023213">
    <property type="entry name" value="CAT-like_dom_sf"/>
</dbReference>
<dbReference type="Gene3D" id="3.30.559.10">
    <property type="entry name" value="Chloramphenicol acetyltransferase-like domain"/>
    <property type="match status" value="1"/>
</dbReference>
<dbReference type="PANTHER" id="PTHR45527:SF1">
    <property type="entry name" value="FATTY ACID SYNTHASE"/>
    <property type="match status" value="1"/>
</dbReference>
<dbReference type="Gene3D" id="3.40.50.12780">
    <property type="entry name" value="N-terminal domain of ligase-like"/>
    <property type="match status" value="1"/>
</dbReference>
<keyword evidence="3" id="KW-0436">Ligase</keyword>
<dbReference type="InterPro" id="IPR000873">
    <property type="entry name" value="AMP-dep_synth/lig_dom"/>
</dbReference>
<dbReference type="EMBL" id="MU842852">
    <property type="protein sequence ID" value="KAK2030380.1"/>
    <property type="molecule type" value="Genomic_DNA"/>
</dbReference>
<gene>
    <name evidence="5" type="ORF">LX32DRAFT_559091</name>
</gene>
<dbReference type="GO" id="GO:0043041">
    <property type="term" value="P:amino acid activation for nonribosomal peptide biosynthetic process"/>
    <property type="evidence" value="ECO:0007669"/>
    <property type="project" value="TreeGrafter"/>
</dbReference>
<name>A0AAD9HJQ9_9PEZI</name>
<dbReference type="InterPro" id="IPR020845">
    <property type="entry name" value="AMP-binding_CS"/>
</dbReference>
<dbReference type="PANTHER" id="PTHR45527">
    <property type="entry name" value="NONRIBOSOMAL PEPTIDE SYNTHETASE"/>
    <property type="match status" value="1"/>
</dbReference>
<dbReference type="InterPro" id="IPR020806">
    <property type="entry name" value="PKS_PP-bd"/>
</dbReference>
<evidence type="ECO:0000256" key="2">
    <source>
        <dbReference type="ARBA" id="ARBA00022553"/>
    </source>
</evidence>
<evidence type="ECO:0000256" key="1">
    <source>
        <dbReference type="ARBA" id="ARBA00022450"/>
    </source>
</evidence>
<dbReference type="Proteomes" id="UP001232148">
    <property type="component" value="Unassembled WGS sequence"/>
</dbReference>
<dbReference type="Pfam" id="PF00501">
    <property type="entry name" value="AMP-binding"/>
    <property type="match status" value="1"/>
</dbReference>
<keyword evidence="1" id="KW-0596">Phosphopantetheine</keyword>
<sequence>MCVDEPVKMAVHDTTDLRRTDNEKSEPGLNISVLDLFDQHAKRSPNSIAAEFQGQSVTYGELHNASVRVAMELLRRGFRPRDRIPLVTSMGLEMLASVLGILRLGASYCPIDFKAWSLERVEATLDTVGSRLVLATVETTISNYELVRVPEMLSTNDPVANETTERLEGIRNDMKHSDLIYIIFTSGTTGKPKGVMVPHSSAAHLVQQSFPGAMRGSPGERVLLFFSVAFDGCAGVIFSTICHGGTLTMAQPSDVITTASSCNTLILTPSMLASLDPTPEFDHVHSVYIGGEAPTEALARLWTSPSRKVFNCYGPTECTTAVSTVEMVPGGPIVLGHLVSEVEIVLLDENLEHEVEQGEICIRGPCLAVGYLNMEALTRQKFFLRDGIRHYRTGDLARRGEDGLHFVGRVDRVVKNRGFLINLESEVEPALRSFPGVHQTTAFLLNKQLVAFVTPSETPIDLLRGYLTHRFDAFIIPDLLFAIDDFPLTPNGKVDTKALQSIARDRVDDQLRTFRSPEDDASPSLRIVLEALAAIFDRPVSQIPSAASFRALGGNSLTAVKLQSQLRRANLSLTLSKIFELDTVAAIARDAVSMNYEFGSGNSTGAKPSTIPLTPHQLELLRETQVDPSSNYNFYCLTRDIAHTSISTKALRAAWEIIFSRHSIYRTKFDMENKFQTVYPTADVDWREFTVQDHQEMRAVSERERETLWVALRSQNSPNPILTPHFWVVEVPGETIQINWLCHHVYTDAWSFGIILEELEVIIDGNAATLPPAPRYEVLAQHLNREAQLQAPAIKDFWKRYAKPWAELRPVQLEAPEVPSIQPWDKWEFDIPLKDEVLGNFARLHGVSTATIIYTAWALVLTEYTNSDTVGMKISVSGRNIDHPAAERVVGSLNGRCPLIVEIGRTATIEETMRSLQSTFFRVNDYQWTYPELRTQVAREFGAQGYWFDSQVVVLLDMPVDTGNWGIFEVQKPTAPIWLGVIQRGDVLNMRLRYDGSRYAQNGVESMGRRFIDQLSSLVSLRLDRKVGDLGQATPDWE</sequence>